<evidence type="ECO:0000313" key="1">
    <source>
        <dbReference type="EMBL" id="AOY89811.1"/>
    </source>
</evidence>
<organism evidence="1 2">
    <name type="scientific">Marinobacter salinus</name>
    <dbReference type="NCBI Taxonomy" id="1874317"/>
    <lineage>
        <taxon>Bacteria</taxon>
        <taxon>Pseudomonadati</taxon>
        <taxon>Pseudomonadota</taxon>
        <taxon>Gammaproteobacteria</taxon>
        <taxon>Pseudomonadales</taxon>
        <taxon>Marinobacteraceae</taxon>
        <taxon>Marinobacter</taxon>
    </lineage>
</organism>
<evidence type="ECO:0000313" key="2">
    <source>
        <dbReference type="Proteomes" id="UP000177445"/>
    </source>
</evidence>
<dbReference type="OrthoDB" id="278693at2"/>
<gene>
    <name evidence="1" type="ORF">BKP64_17460</name>
</gene>
<keyword evidence="2" id="KW-1185">Reference proteome</keyword>
<proteinExistence type="predicted"/>
<dbReference type="RefSeq" id="WP_070972937.1">
    <property type="nucleotide sequence ID" value="NZ_CP017715.1"/>
</dbReference>
<name>A0A1D9GQL0_9GAMM</name>
<dbReference type="KEGG" id="msq:BKP64_17460"/>
<protein>
    <submittedName>
        <fullName evidence="1">ATPase</fullName>
    </submittedName>
</protein>
<dbReference type="EMBL" id="CP017715">
    <property type="protein sequence ID" value="AOY89811.1"/>
    <property type="molecule type" value="Genomic_DNA"/>
</dbReference>
<dbReference type="STRING" id="1874317.BKP64_17460"/>
<accession>A0A1D9GQL0</accession>
<reference evidence="1 2" key="1">
    <citation type="submission" date="2016-10" db="EMBL/GenBank/DDBJ databases">
        <title>Marinobacter salinus sp. nov., a moderately halophilic bacterium isolated from a tidal flat environment.</title>
        <authorList>
            <person name="Park S.-J."/>
        </authorList>
    </citation>
    <scope>NUCLEOTIDE SEQUENCE [LARGE SCALE GENOMIC DNA]</scope>
    <source>
        <strain evidence="1 2">Hb8</strain>
    </source>
</reference>
<sequence length="152" mass="17675">MEIKTFEDLIDWTRQLHAHLAKCLHESAAKNTNERASALLDYVSSHESLLEKAVAEFEKQADPRAMQTRLYDYANHKPIERNRTCDTHYADLDFEGIEREIFDFHDQVMDLYDALIGKAEIPEAKSLLEDLKALEEHEAMRLARQIGRMDDV</sequence>
<dbReference type="Proteomes" id="UP000177445">
    <property type="component" value="Chromosome"/>
</dbReference>
<dbReference type="AlphaFoldDB" id="A0A1D9GQL0"/>